<organism evidence="5 6">
    <name type="scientific">Pseudonocardia thermophila</name>
    <dbReference type="NCBI Taxonomy" id="1848"/>
    <lineage>
        <taxon>Bacteria</taxon>
        <taxon>Bacillati</taxon>
        <taxon>Actinomycetota</taxon>
        <taxon>Actinomycetes</taxon>
        <taxon>Pseudonocardiales</taxon>
        <taxon>Pseudonocardiaceae</taxon>
        <taxon>Pseudonocardia</taxon>
    </lineage>
</organism>
<dbReference type="Gene3D" id="1.20.120.530">
    <property type="entry name" value="GntR ligand-binding domain-like"/>
    <property type="match status" value="1"/>
</dbReference>
<dbReference type="Gene3D" id="1.10.10.10">
    <property type="entry name" value="Winged helix-like DNA-binding domain superfamily/Winged helix DNA-binding domain"/>
    <property type="match status" value="1"/>
</dbReference>
<dbReference type="PANTHER" id="PTHR43537:SF5">
    <property type="entry name" value="UXU OPERON TRANSCRIPTIONAL REGULATOR"/>
    <property type="match status" value="1"/>
</dbReference>
<dbReference type="RefSeq" id="WP_084754995.1">
    <property type="nucleotide sequence ID" value="NZ_CALGVN010000001.1"/>
</dbReference>
<keyword evidence="1" id="KW-0805">Transcription regulation</keyword>
<dbReference type="STRING" id="1848.SAMN05443637_11038"/>
<dbReference type="AlphaFoldDB" id="A0A1M6UF55"/>
<evidence type="ECO:0000256" key="1">
    <source>
        <dbReference type="ARBA" id="ARBA00023015"/>
    </source>
</evidence>
<keyword evidence="6" id="KW-1185">Reference proteome</keyword>
<name>A0A1M6UF55_PSETH</name>
<dbReference type="EMBL" id="FRAP01000010">
    <property type="protein sequence ID" value="SHK67791.1"/>
    <property type="molecule type" value="Genomic_DNA"/>
</dbReference>
<protein>
    <submittedName>
        <fullName evidence="5">Transcriptional regulator, GntR family</fullName>
    </submittedName>
</protein>
<dbReference type="PANTHER" id="PTHR43537">
    <property type="entry name" value="TRANSCRIPTIONAL REGULATOR, GNTR FAMILY"/>
    <property type="match status" value="1"/>
</dbReference>
<accession>A0A1M6UF55</accession>
<dbReference type="SUPFAM" id="SSF48008">
    <property type="entry name" value="GntR ligand-binding domain-like"/>
    <property type="match status" value="1"/>
</dbReference>
<evidence type="ECO:0000313" key="6">
    <source>
        <dbReference type="Proteomes" id="UP000184363"/>
    </source>
</evidence>
<feature type="domain" description="HTH gntR-type" evidence="4">
    <location>
        <begin position="6"/>
        <end position="73"/>
    </location>
</feature>
<dbReference type="Pfam" id="PF07729">
    <property type="entry name" value="FCD"/>
    <property type="match status" value="1"/>
</dbReference>
<dbReference type="OrthoDB" id="5182935at2"/>
<gene>
    <name evidence="5" type="ORF">SAMN05443637_11038</name>
</gene>
<dbReference type="InterPro" id="IPR036390">
    <property type="entry name" value="WH_DNA-bd_sf"/>
</dbReference>
<dbReference type="SMART" id="SM00345">
    <property type="entry name" value="HTH_GNTR"/>
    <property type="match status" value="1"/>
</dbReference>
<keyword evidence="3" id="KW-0804">Transcription</keyword>
<dbReference type="SMART" id="SM00895">
    <property type="entry name" value="FCD"/>
    <property type="match status" value="1"/>
</dbReference>
<proteinExistence type="predicted"/>
<evidence type="ECO:0000256" key="2">
    <source>
        <dbReference type="ARBA" id="ARBA00023125"/>
    </source>
</evidence>
<reference evidence="5 6" key="1">
    <citation type="submission" date="2016-11" db="EMBL/GenBank/DDBJ databases">
        <authorList>
            <person name="Jaros S."/>
            <person name="Januszkiewicz K."/>
            <person name="Wedrychowicz H."/>
        </authorList>
    </citation>
    <scope>NUCLEOTIDE SEQUENCE [LARGE SCALE GENOMIC DNA]</scope>
    <source>
        <strain evidence="5 6">DSM 43832</strain>
    </source>
</reference>
<dbReference type="InterPro" id="IPR008920">
    <property type="entry name" value="TF_FadR/GntR_C"/>
</dbReference>
<dbReference type="PROSITE" id="PS50949">
    <property type="entry name" value="HTH_GNTR"/>
    <property type="match status" value="1"/>
</dbReference>
<dbReference type="SUPFAM" id="SSF46785">
    <property type="entry name" value="Winged helix' DNA-binding domain"/>
    <property type="match status" value="1"/>
</dbReference>
<dbReference type="InterPro" id="IPR000524">
    <property type="entry name" value="Tscrpt_reg_HTH_GntR"/>
</dbReference>
<dbReference type="InterPro" id="IPR036388">
    <property type="entry name" value="WH-like_DNA-bd_sf"/>
</dbReference>
<keyword evidence="2" id="KW-0238">DNA-binding</keyword>
<dbReference type="GO" id="GO:0003677">
    <property type="term" value="F:DNA binding"/>
    <property type="evidence" value="ECO:0007669"/>
    <property type="project" value="UniProtKB-KW"/>
</dbReference>
<dbReference type="Pfam" id="PF00392">
    <property type="entry name" value="GntR"/>
    <property type="match status" value="1"/>
</dbReference>
<evidence type="ECO:0000259" key="4">
    <source>
        <dbReference type="PROSITE" id="PS50949"/>
    </source>
</evidence>
<sequence length="221" mass="23293">MTLHTRSVVDAVEEALRNRILVGDEPPGAVVTEVGVAARFGVGRPTAKAAIDRLVADGLLIRNGRRGSVVARMGPDDLADLYDSRLLIERHAHVRLAAAGTVPAEAAIANAALRQAVALGDALRVVTEDIRFHRVLVEACGSPRLRRMHAALLSEVHVCMARVQARQLIAADTIADEHDEILRCLAAADPDGAAAATDAHLTRARDALIAAAREDAPGGVS</sequence>
<dbReference type="GO" id="GO:0003700">
    <property type="term" value="F:DNA-binding transcription factor activity"/>
    <property type="evidence" value="ECO:0007669"/>
    <property type="project" value="InterPro"/>
</dbReference>
<evidence type="ECO:0000313" key="5">
    <source>
        <dbReference type="EMBL" id="SHK67791.1"/>
    </source>
</evidence>
<dbReference type="InterPro" id="IPR011711">
    <property type="entry name" value="GntR_C"/>
</dbReference>
<evidence type="ECO:0000256" key="3">
    <source>
        <dbReference type="ARBA" id="ARBA00023163"/>
    </source>
</evidence>
<dbReference type="Proteomes" id="UP000184363">
    <property type="component" value="Unassembled WGS sequence"/>
</dbReference>